<reference evidence="2" key="1">
    <citation type="journal article" date="2023" name="Mol. Phylogenet. Evol.">
        <title>Genome-scale phylogeny and comparative genomics of the fungal order Sordariales.</title>
        <authorList>
            <person name="Hensen N."/>
            <person name="Bonometti L."/>
            <person name="Westerberg I."/>
            <person name="Brannstrom I.O."/>
            <person name="Guillou S."/>
            <person name="Cros-Aarteil S."/>
            <person name="Calhoun S."/>
            <person name="Haridas S."/>
            <person name="Kuo A."/>
            <person name="Mondo S."/>
            <person name="Pangilinan J."/>
            <person name="Riley R."/>
            <person name="LaButti K."/>
            <person name="Andreopoulos B."/>
            <person name="Lipzen A."/>
            <person name="Chen C."/>
            <person name="Yan M."/>
            <person name="Daum C."/>
            <person name="Ng V."/>
            <person name="Clum A."/>
            <person name="Steindorff A."/>
            <person name="Ohm R.A."/>
            <person name="Martin F."/>
            <person name="Silar P."/>
            <person name="Natvig D.O."/>
            <person name="Lalanne C."/>
            <person name="Gautier V."/>
            <person name="Ament-Velasquez S.L."/>
            <person name="Kruys A."/>
            <person name="Hutchinson M.I."/>
            <person name="Powell A.J."/>
            <person name="Barry K."/>
            <person name="Miller A.N."/>
            <person name="Grigoriev I.V."/>
            <person name="Debuchy R."/>
            <person name="Gladieux P."/>
            <person name="Hiltunen Thoren M."/>
            <person name="Johannesson H."/>
        </authorList>
    </citation>
    <scope>NUCLEOTIDE SEQUENCE</scope>
    <source>
        <strain evidence="2">CBS 990.96</strain>
    </source>
</reference>
<dbReference type="Proteomes" id="UP001301958">
    <property type="component" value="Unassembled WGS sequence"/>
</dbReference>
<feature type="region of interest" description="Disordered" evidence="1">
    <location>
        <begin position="16"/>
        <end position="92"/>
    </location>
</feature>
<feature type="compositionally biased region" description="Polar residues" evidence="1">
    <location>
        <begin position="17"/>
        <end position="47"/>
    </location>
</feature>
<organism evidence="2 3">
    <name type="scientific">Podospora fimiseda</name>
    <dbReference type="NCBI Taxonomy" id="252190"/>
    <lineage>
        <taxon>Eukaryota</taxon>
        <taxon>Fungi</taxon>
        <taxon>Dikarya</taxon>
        <taxon>Ascomycota</taxon>
        <taxon>Pezizomycotina</taxon>
        <taxon>Sordariomycetes</taxon>
        <taxon>Sordariomycetidae</taxon>
        <taxon>Sordariales</taxon>
        <taxon>Podosporaceae</taxon>
        <taxon>Podospora</taxon>
    </lineage>
</organism>
<keyword evidence="3" id="KW-1185">Reference proteome</keyword>
<gene>
    <name evidence="2" type="ORF">QBC38DRAFT_545472</name>
</gene>
<evidence type="ECO:0000256" key="1">
    <source>
        <dbReference type="SAM" id="MobiDB-lite"/>
    </source>
</evidence>
<dbReference type="AlphaFoldDB" id="A0AAN7GY61"/>
<protein>
    <submittedName>
        <fullName evidence="2">Uncharacterized protein</fullName>
    </submittedName>
</protein>
<dbReference type="EMBL" id="MU865337">
    <property type="protein sequence ID" value="KAK4227042.1"/>
    <property type="molecule type" value="Genomic_DNA"/>
</dbReference>
<name>A0AAN7GY61_9PEZI</name>
<evidence type="ECO:0000313" key="2">
    <source>
        <dbReference type="EMBL" id="KAK4227042.1"/>
    </source>
</evidence>
<sequence>MALLKNFAFWKIEKDSGTSASSTRFQEPTSKATTPARTQVSTSTVNVIESPPQYRATTSTKVDKLSEDSPPPAYDDQEAATNGPPFEKSTENAVAKKPCFRIPRNRPQIHGIVEGGFIFLMATPEPTGKLGAMVWFSKDLPKLMKHGKLKSPSVSNPINNILASSCKSRHSTWRRKKTTYLIPNFGKMWTYSTSEKTTIYDPPVAQFWVYQESEAKAIKENLDAWLANAQVLCVTGFSGTHMAVPYLTDKVYAWDRDDRSGNFNFLSPDETFPEW</sequence>
<reference evidence="2" key="2">
    <citation type="submission" date="2023-05" db="EMBL/GenBank/DDBJ databases">
        <authorList>
            <consortium name="Lawrence Berkeley National Laboratory"/>
            <person name="Steindorff A."/>
            <person name="Hensen N."/>
            <person name="Bonometti L."/>
            <person name="Westerberg I."/>
            <person name="Brannstrom I.O."/>
            <person name="Guillou S."/>
            <person name="Cros-Aarteil S."/>
            <person name="Calhoun S."/>
            <person name="Haridas S."/>
            <person name="Kuo A."/>
            <person name="Mondo S."/>
            <person name="Pangilinan J."/>
            <person name="Riley R."/>
            <person name="Labutti K."/>
            <person name="Andreopoulos B."/>
            <person name="Lipzen A."/>
            <person name="Chen C."/>
            <person name="Yanf M."/>
            <person name="Daum C."/>
            <person name="Ng V."/>
            <person name="Clum A."/>
            <person name="Ohm R."/>
            <person name="Martin F."/>
            <person name="Silar P."/>
            <person name="Natvig D."/>
            <person name="Lalanne C."/>
            <person name="Gautier V."/>
            <person name="Ament-Velasquez S.L."/>
            <person name="Kruys A."/>
            <person name="Hutchinson M.I."/>
            <person name="Powell A.J."/>
            <person name="Barry K."/>
            <person name="Miller A.N."/>
            <person name="Grigoriev I.V."/>
            <person name="Debuchy R."/>
            <person name="Gladieux P."/>
            <person name="Thoren M.H."/>
            <person name="Johannesson H."/>
        </authorList>
    </citation>
    <scope>NUCLEOTIDE SEQUENCE</scope>
    <source>
        <strain evidence="2">CBS 990.96</strain>
    </source>
</reference>
<comment type="caution">
    <text evidence="2">The sequence shown here is derived from an EMBL/GenBank/DDBJ whole genome shotgun (WGS) entry which is preliminary data.</text>
</comment>
<proteinExistence type="predicted"/>
<evidence type="ECO:0000313" key="3">
    <source>
        <dbReference type="Proteomes" id="UP001301958"/>
    </source>
</evidence>
<accession>A0AAN7GY61</accession>